<keyword evidence="1" id="KW-1133">Transmembrane helix</keyword>
<accession>A0A1J1I6X7</accession>
<name>A0A1J1I6X7_9DIPT</name>
<dbReference type="EMBL" id="CVRI01000041">
    <property type="protein sequence ID" value="CRK95332.1"/>
    <property type="molecule type" value="Genomic_DNA"/>
</dbReference>
<dbReference type="AlphaFoldDB" id="A0A1J1I6X7"/>
<keyword evidence="1" id="KW-0812">Transmembrane</keyword>
<keyword evidence="1" id="KW-0472">Membrane</keyword>
<feature type="transmembrane region" description="Helical" evidence="1">
    <location>
        <begin position="52"/>
        <end position="69"/>
    </location>
</feature>
<dbReference type="Proteomes" id="UP000183832">
    <property type="component" value="Unassembled WGS sequence"/>
</dbReference>
<reference evidence="2 3" key="1">
    <citation type="submission" date="2015-04" db="EMBL/GenBank/DDBJ databases">
        <authorList>
            <person name="Syromyatnikov M.Y."/>
            <person name="Popov V.N."/>
        </authorList>
    </citation>
    <scope>NUCLEOTIDE SEQUENCE [LARGE SCALE GENOMIC DNA]</scope>
</reference>
<protein>
    <submittedName>
        <fullName evidence="2">CLUMA_CG008747, isoform A</fullName>
    </submittedName>
</protein>
<evidence type="ECO:0000313" key="3">
    <source>
        <dbReference type="Proteomes" id="UP000183832"/>
    </source>
</evidence>
<proteinExistence type="predicted"/>
<organism evidence="2 3">
    <name type="scientific">Clunio marinus</name>
    <dbReference type="NCBI Taxonomy" id="568069"/>
    <lineage>
        <taxon>Eukaryota</taxon>
        <taxon>Metazoa</taxon>
        <taxon>Ecdysozoa</taxon>
        <taxon>Arthropoda</taxon>
        <taxon>Hexapoda</taxon>
        <taxon>Insecta</taxon>
        <taxon>Pterygota</taxon>
        <taxon>Neoptera</taxon>
        <taxon>Endopterygota</taxon>
        <taxon>Diptera</taxon>
        <taxon>Nematocera</taxon>
        <taxon>Chironomoidea</taxon>
        <taxon>Chironomidae</taxon>
        <taxon>Clunio</taxon>
    </lineage>
</organism>
<sequence length="121" mass="13741">MNTTPCMYDTKQDNERKKNLNIKSKRTHTIALTTQKVAYMLLLLIFAQNSFHVLPCLLLCVSFLMLRLVNDSIYSNQKGITGSREQKKTNLVECIALGRGANSPDGLKFANFVSFYFLDVD</sequence>
<evidence type="ECO:0000256" key="1">
    <source>
        <dbReference type="SAM" id="Phobius"/>
    </source>
</evidence>
<gene>
    <name evidence="2" type="ORF">CLUMA_CG008747</name>
</gene>
<keyword evidence="3" id="KW-1185">Reference proteome</keyword>
<evidence type="ECO:0000313" key="2">
    <source>
        <dbReference type="EMBL" id="CRK95332.1"/>
    </source>
</evidence>